<dbReference type="InterPro" id="IPR016068">
    <property type="entry name" value="Translin_N"/>
</dbReference>
<keyword evidence="4" id="KW-1185">Reference proteome</keyword>
<organism evidence="3 4">
    <name type="scientific">Syntrophomonas zehnderi OL-4</name>
    <dbReference type="NCBI Taxonomy" id="690567"/>
    <lineage>
        <taxon>Bacteria</taxon>
        <taxon>Bacillati</taxon>
        <taxon>Bacillota</taxon>
        <taxon>Clostridia</taxon>
        <taxon>Eubacteriales</taxon>
        <taxon>Syntrophomonadaceae</taxon>
        <taxon>Syntrophomonas</taxon>
    </lineage>
</organism>
<dbReference type="EMBL" id="CGIH01000004">
    <property type="protein sequence ID" value="CFX05560.1"/>
    <property type="molecule type" value="Genomic_DNA"/>
</dbReference>
<dbReference type="Proteomes" id="UP000045545">
    <property type="component" value="Unassembled WGS sequence"/>
</dbReference>
<reference evidence="3 4" key="1">
    <citation type="submission" date="2015-03" db="EMBL/GenBank/DDBJ databases">
        <authorList>
            <person name="Strepis Nikolaos"/>
        </authorList>
    </citation>
    <scope>NUCLEOTIDE SEQUENCE [LARGE SCALE GENOMIC DNA]</scope>
    <source>
        <strain evidence="3 4">OL-4</strain>
    </source>
</reference>
<dbReference type="EMBL" id="CGIH01000018">
    <property type="protein sequence ID" value="CFX34565.1"/>
    <property type="molecule type" value="Genomic_DNA"/>
</dbReference>
<evidence type="ECO:0000313" key="4">
    <source>
        <dbReference type="Proteomes" id="UP000045545"/>
    </source>
</evidence>
<keyword evidence="1" id="KW-0175">Coiled coil</keyword>
<accession>A0A0E4C8C4</accession>
<dbReference type="GO" id="GO:0043565">
    <property type="term" value="F:sequence-specific DNA binding"/>
    <property type="evidence" value="ECO:0007669"/>
    <property type="project" value="InterPro"/>
</dbReference>
<dbReference type="Gene3D" id="1.20.58.190">
    <property type="entry name" value="Translin, domain 1"/>
    <property type="match status" value="1"/>
</dbReference>
<gene>
    <name evidence="3" type="ORF">1063</name>
    <name evidence="2" type="ORF">328</name>
</gene>
<dbReference type="OrthoDB" id="2086187at2"/>
<sequence length="114" mass="13447">MKTQETVTKTFATMETLMEKFWDMWLVGMGSISWTQEQFDNMLKKYLEQSQVTREESSKIIDELMKQVKNNQAQMQKMIQEAVNTALENAEPAYNYFEEINKKVEELSKKVSSM</sequence>
<dbReference type="AlphaFoldDB" id="A0A0E4C8C4"/>
<dbReference type="STRING" id="690567.1063"/>
<name>A0A0E4C8C4_9FIRM</name>
<proteinExistence type="predicted"/>
<evidence type="ECO:0000256" key="1">
    <source>
        <dbReference type="SAM" id="Coils"/>
    </source>
</evidence>
<evidence type="ECO:0000313" key="2">
    <source>
        <dbReference type="EMBL" id="CFX05560.1"/>
    </source>
</evidence>
<dbReference type="RefSeq" id="WP_046495026.1">
    <property type="nucleotide sequence ID" value="NZ_CGIH01000004.1"/>
</dbReference>
<protein>
    <submittedName>
        <fullName evidence="3">Polyhydroxyalkanoic acid inclusion protein PhaP</fullName>
    </submittedName>
</protein>
<feature type="coiled-coil region" evidence="1">
    <location>
        <begin position="54"/>
        <end position="85"/>
    </location>
</feature>
<evidence type="ECO:0000313" key="3">
    <source>
        <dbReference type="EMBL" id="CFX34565.1"/>
    </source>
</evidence>
<dbReference type="Pfam" id="PF09602">
    <property type="entry name" value="PhaP_Bmeg"/>
    <property type="match status" value="1"/>
</dbReference>
<dbReference type="InterPro" id="IPR011728">
    <property type="entry name" value="PhaP_Bmeg"/>
</dbReference>